<gene>
    <name evidence="1" type="ORF">CH063_02751</name>
</gene>
<dbReference type="Proteomes" id="UP000007174">
    <property type="component" value="Unassembled WGS sequence"/>
</dbReference>
<dbReference type="AlphaFoldDB" id="H1VPB8"/>
<feature type="non-terminal residue" evidence="1">
    <location>
        <position position="101"/>
    </location>
</feature>
<dbReference type="HOGENOM" id="CLU_2298284_0_0_1"/>
<proteinExistence type="predicted"/>
<protein>
    <submittedName>
        <fullName evidence="1">Uncharacterized protein</fullName>
    </submittedName>
</protein>
<reference evidence="2" key="1">
    <citation type="journal article" date="2012" name="Nat. Genet.">
        <title>Lifestyle transitions in plant pathogenic Colletotrichum fungi deciphered by genome and transcriptome analyses.</title>
        <authorList>
            <person name="O'Connell R.J."/>
            <person name="Thon M.R."/>
            <person name="Hacquard S."/>
            <person name="Amyotte S.G."/>
            <person name="Kleemann J."/>
            <person name="Torres M.F."/>
            <person name="Damm U."/>
            <person name="Buiate E.A."/>
            <person name="Epstein L."/>
            <person name="Alkan N."/>
            <person name="Altmueller J."/>
            <person name="Alvarado-Balderrama L."/>
            <person name="Bauser C.A."/>
            <person name="Becker C."/>
            <person name="Birren B.W."/>
            <person name="Chen Z."/>
            <person name="Choi J."/>
            <person name="Crouch J.A."/>
            <person name="Duvick J.P."/>
            <person name="Farman M.A."/>
            <person name="Gan P."/>
            <person name="Heiman D."/>
            <person name="Henrissat B."/>
            <person name="Howard R.J."/>
            <person name="Kabbage M."/>
            <person name="Koch C."/>
            <person name="Kracher B."/>
            <person name="Kubo Y."/>
            <person name="Law A.D."/>
            <person name="Lebrun M.-H."/>
            <person name="Lee Y.-H."/>
            <person name="Miyara I."/>
            <person name="Moore N."/>
            <person name="Neumann U."/>
            <person name="Nordstroem K."/>
            <person name="Panaccione D.G."/>
            <person name="Panstruga R."/>
            <person name="Place M."/>
            <person name="Proctor R.H."/>
            <person name="Prusky D."/>
            <person name="Rech G."/>
            <person name="Reinhardt R."/>
            <person name="Rollins J.A."/>
            <person name="Rounsley S."/>
            <person name="Schardl C.L."/>
            <person name="Schwartz D.C."/>
            <person name="Shenoy N."/>
            <person name="Shirasu K."/>
            <person name="Sikhakolli U.R."/>
            <person name="Stueber K."/>
            <person name="Sukno S.A."/>
            <person name="Sweigard J.A."/>
            <person name="Takano Y."/>
            <person name="Takahara H."/>
            <person name="Trail F."/>
            <person name="van der Does H.C."/>
            <person name="Voll L.M."/>
            <person name="Will I."/>
            <person name="Young S."/>
            <person name="Zeng Q."/>
            <person name="Zhang J."/>
            <person name="Zhou S."/>
            <person name="Dickman M.B."/>
            <person name="Schulze-Lefert P."/>
            <person name="Ver Loren van Themaat E."/>
            <person name="Ma L.-J."/>
            <person name="Vaillancourt L.J."/>
        </authorList>
    </citation>
    <scope>NUCLEOTIDE SEQUENCE [LARGE SCALE GENOMIC DNA]</scope>
    <source>
        <strain evidence="2">IMI 349063</strain>
    </source>
</reference>
<organism evidence="1 2">
    <name type="scientific">Colletotrichum higginsianum (strain IMI 349063)</name>
    <name type="common">Crucifer anthracnose fungus</name>
    <dbReference type="NCBI Taxonomy" id="759273"/>
    <lineage>
        <taxon>Eukaryota</taxon>
        <taxon>Fungi</taxon>
        <taxon>Dikarya</taxon>
        <taxon>Ascomycota</taxon>
        <taxon>Pezizomycotina</taxon>
        <taxon>Sordariomycetes</taxon>
        <taxon>Hypocreomycetidae</taxon>
        <taxon>Glomerellales</taxon>
        <taxon>Glomerellaceae</taxon>
        <taxon>Colletotrichum</taxon>
        <taxon>Colletotrichum destructivum species complex</taxon>
    </lineage>
</organism>
<accession>H1VPB8</accession>
<sequence>PSRVACKDCLRWTATTHAESGRLPTLITCKSGSPRPRRGDVLSQRWMGFRVKGAIFFPYHNRSSLPVALGSDLTDALNPFPLPFFLFQLSGSTRGGSPYFR</sequence>
<name>H1VPB8_COLHI</name>
<evidence type="ECO:0000313" key="1">
    <source>
        <dbReference type="EMBL" id="CCF42072.1"/>
    </source>
</evidence>
<evidence type="ECO:0000313" key="2">
    <source>
        <dbReference type="Proteomes" id="UP000007174"/>
    </source>
</evidence>
<dbReference type="EMBL" id="CACQ02005123">
    <property type="protein sequence ID" value="CCF42072.1"/>
    <property type="molecule type" value="Genomic_DNA"/>
</dbReference>